<keyword evidence="7" id="KW-0812">Transmembrane</keyword>
<feature type="region of interest" description="Disordered" evidence="6">
    <location>
        <begin position="241"/>
        <end position="267"/>
    </location>
</feature>
<keyword evidence="5" id="KW-0807">Transducer</keyword>
<reference evidence="8" key="1">
    <citation type="submission" date="2025-08" db="UniProtKB">
        <authorList>
            <consortium name="Ensembl"/>
        </authorList>
    </citation>
    <scope>IDENTIFICATION</scope>
</reference>
<protein>
    <submittedName>
        <fullName evidence="8">G protein-coupled receptor 142</fullName>
    </submittedName>
</protein>
<keyword evidence="4" id="KW-0675">Receptor</keyword>
<keyword evidence="7" id="KW-1133">Transmembrane helix</keyword>
<proteinExistence type="predicted"/>
<accession>A0A8C8MAF6</accession>
<evidence type="ECO:0000256" key="7">
    <source>
        <dbReference type="SAM" id="Phobius"/>
    </source>
</evidence>
<evidence type="ECO:0000256" key="4">
    <source>
        <dbReference type="ARBA" id="ARBA00023170"/>
    </source>
</evidence>
<dbReference type="GO" id="GO:0004930">
    <property type="term" value="F:G protein-coupled receptor activity"/>
    <property type="evidence" value="ECO:0007669"/>
    <property type="project" value="UniProtKB-KW"/>
</dbReference>
<dbReference type="GeneTree" id="ENSGT00940000160948"/>
<keyword evidence="9" id="KW-1185">Reference proteome</keyword>
<sequence>MDFKWCLSKCSLSLSLSLFPLSHFPLFFSTLSLSLHSPSLPPPLSVNILTSVALSQLADCKKVLYMYLLALTGSDILSQRCIISVGFLLQTAMFHREVGSPVLPGAAVQWIAIVLFLELLSGVSFFWWSDMLPPTSLDPALISRDYNILPAVAAETGPCQEECGGGGPQLAWLWHLGKSPAMLLTINSVFAILWDPRTLVAIYHLYCTCPQSTRTDGSPGLQPVNMLAMLNTVGCSAAQDAPANASTSSMSNRTNKYQPRPYIPRPP</sequence>
<dbReference type="InterPro" id="IPR052477">
    <property type="entry name" value="Orphan_GPCR1"/>
</dbReference>
<dbReference type="PANTHER" id="PTHR46272">
    <property type="entry name" value="G_PROTEIN_RECEP_F1_2 DOMAIN-CONTAINING PROTEIN"/>
    <property type="match status" value="1"/>
</dbReference>
<dbReference type="Ensembl" id="ENSOTST00005081566.2">
    <property type="protein sequence ID" value="ENSOTSP00005075322.2"/>
    <property type="gene ID" value="ENSOTSG00005035415.2"/>
</dbReference>
<comment type="subcellular location">
    <subcellularLocation>
        <location evidence="1">Cell membrane</location>
        <topology evidence="1">Multi-pass membrane protein</topology>
    </subcellularLocation>
</comment>
<evidence type="ECO:0000256" key="2">
    <source>
        <dbReference type="ARBA" id="ARBA00022475"/>
    </source>
</evidence>
<evidence type="ECO:0000313" key="8">
    <source>
        <dbReference type="Ensembl" id="ENSOTSP00005075322.2"/>
    </source>
</evidence>
<feature type="transmembrane region" description="Helical" evidence="7">
    <location>
        <begin position="110"/>
        <end position="128"/>
    </location>
</feature>
<evidence type="ECO:0000256" key="1">
    <source>
        <dbReference type="ARBA" id="ARBA00004651"/>
    </source>
</evidence>
<dbReference type="PANTHER" id="PTHR46272:SF1">
    <property type="entry name" value="G-PROTEIN COUPLED RECEPTOR 142-RELATED"/>
    <property type="match status" value="1"/>
</dbReference>
<evidence type="ECO:0000256" key="3">
    <source>
        <dbReference type="ARBA" id="ARBA00023040"/>
    </source>
</evidence>
<dbReference type="AlphaFoldDB" id="A0A8C8MAF6"/>
<reference evidence="8" key="2">
    <citation type="submission" date="2025-09" db="UniProtKB">
        <authorList>
            <consortium name="Ensembl"/>
        </authorList>
    </citation>
    <scope>IDENTIFICATION</scope>
</reference>
<evidence type="ECO:0000256" key="6">
    <source>
        <dbReference type="SAM" id="MobiDB-lite"/>
    </source>
</evidence>
<dbReference type="GO" id="GO:0005886">
    <property type="term" value="C:plasma membrane"/>
    <property type="evidence" value="ECO:0007669"/>
    <property type="project" value="UniProtKB-SubCell"/>
</dbReference>
<keyword evidence="7" id="KW-0472">Membrane</keyword>
<organism evidence="8 9">
    <name type="scientific">Oncorhynchus tshawytscha</name>
    <name type="common">Chinook salmon</name>
    <name type="synonym">Salmo tshawytscha</name>
    <dbReference type="NCBI Taxonomy" id="74940"/>
    <lineage>
        <taxon>Eukaryota</taxon>
        <taxon>Metazoa</taxon>
        <taxon>Chordata</taxon>
        <taxon>Craniata</taxon>
        <taxon>Vertebrata</taxon>
        <taxon>Euteleostomi</taxon>
        <taxon>Actinopterygii</taxon>
        <taxon>Neopterygii</taxon>
        <taxon>Teleostei</taxon>
        <taxon>Protacanthopterygii</taxon>
        <taxon>Salmoniformes</taxon>
        <taxon>Salmonidae</taxon>
        <taxon>Salmoninae</taxon>
        <taxon>Oncorhynchus</taxon>
    </lineage>
</organism>
<evidence type="ECO:0000313" key="9">
    <source>
        <dbReference type="Proteomes" id="UP000694402"/>
    </source>
</evidence>
<keyword evidence="3" id="KW-0297">G-protein coupled receptor</keyword>
<evidence type="ECO:0000256" key="5">
    <source>
        <dbReference type="ARBA" id="ARBA00023224"/>
    </source>
</evidence>
<name>A0A8C8MAF6_ONCTS</name>
<feature type="compositionally biased region" description="Polar residues" evidence="6">
    <location>
        <begin position="244"/>
        <end position="257"/>
    </location>
</feature>
<dbReference type="Proteomes" id="UP000694402">
    <property type="component" value="Unassembled WGS sequence"/>
</dbReference>
<keyword evidence="2" id="KW-1003">Cell membrane</keyword>